<dbReference type="Gene3D" id="1.20.1600.10">
    <property type="entry name" value="Outer membrane efflux proteins (OEP)"/>
    <property type="match status" value="1"/>
</dbReference>
<dbReference type="SUPFAM" id="SSF56954">
    <property type="entry name" value="Outer membrane efflux proteins (OEP)"/>
    <property type="match status" value="1"/>
</dbReference>
<evidence type="ECO:0000256" key="6">
    <source>
        <dbReference type="ARBA" id="ARBA00023136"/>
    </source>
</evidence>
<gene>
    <name evidence="8" type="ORF">ACFFF8_19550</name>
</gene>
<comment type="similarity">
    <text evidence="2">Belongs to the outer membrane factor (OMF) (TC 1.B.17) family.</text>
</comment>
<keyword evidence="9" id="KW-1185">Reference proteome</keyword>
<dbReference type="Pfam" id="PF02321">
    <property type="entry name" value="OEP"/>
    <property type="match status" value="2"/>
</dbReference>
<dbReference type="Proteomes" id="UP001589858">
    <property type="component" value="Unassembled WGS sequence"/>
</dbReference>
<evidence type="ECO:0000256" key="5">
    <source>
        <dbReference type="ARBA" id="ARBA00022692"/>
    </source>
</evidence>
<keyword evidence="5" id="KW-0812">Transmembrane</keyword>
<keyword evidence="7" id="KW-0998">Cell outer membrane</keyword>
<comment type="caution">
    <text evidence="8">The sequence shown here is derived from an EMBL/GenBank/DDBJ whole genome shotgun (WGS) entry which is preliminary data.</text>
</comment>
<dbReference type="PANTHER" id="PTHR30026">
    <property type="entry name" value="OUTER MEMBRANE PROTEIN TOLC"/>
    <property type="match status" value="1"/>
</dbReference>
<evidence type="ECO:0000256" key="4">
    <source>
        <dbReference type="ARBA" id="ARBA00022452"/>
    </source>
</evidence>
<dbReference type="NCBIfam" id="TIGR01844">
    <property type="entry name" value="type_I_sec_TolC"/>
    <property type="match status" value="1"/>
</dbReference>
<evidence type="ECO:0000256" key="3">
    <source>
        <dbReference type="ARBA" id="ARBA00022448"/>
    </source>
</evidence>
<dbReference type="InterPro" id="IPR051906">
    <property type="entry name" value="TolC-like"/>
</dbReference>
<keyword evidence="3" id="KW-0813">Transport</keyword>
<dbReference type="InterPro" id="IPR003423">
    <property type="entry name" value="OMP_efflux"/>
</dbReference>
<keyword evidence="6" id="KW-0472">Membrane</keyword>
<dbReference type="RefSeq" id="WP_267218585.1">
    <property type="nucleotide sequence ID" value="NZ_JAPCWC010000001.1"/>
</dbReference>
<evidence type="ECO:0000256" key="7">
    <source>
        <dbReference type="ARBA" id="ARBA00023237"/>
    </source>
</evidence>
<accession>A0ABV6SD83</accession>
<comment type="subcellular location">
    <subcellularLocation>
        <location evidence="1">Cell outer membrane</location>
    </subcellularLocation>
</comment>
<sequence length="433" mass="44972">MSRSARSCRAARHVALLLLLLPLIPPVIAQVIPRASAETLGDAIAAAYETNPQLAAARARQEALAETPEQERALARPTLSVEGNGGYDRQGYGKAASLTANLALPIWTGGRVSSALRAANGDVAAGEQGLRDSEAAILQGVVSAYAALLYNQQAVEVARVGIQRLDMQVSETRARYDLGQATRTDVAQLEAQRATVVANLADAEGALATAEATYRAAVGHDAGTLVADVPTPAALPASRDEARRAAEDANPALLQQRLAVDASAARVDRARAEGAPSVDLGGSLGRGERWADGRLDDFENAASVGITLRVPLLTGGLVASRVRQAEANTRAERFLADAAERDAMRGADTAWAALTAAGARLRANTEGLAAADLALKGVRAEYAFGLRSTVDILVADQSLRAAQLAVALAKSDVLVAEAGLLRAVGKLGRTAYE</sequence>
<name>A0ABV6SD83_9SPHN</name>
<dbReference type="PANTHER" id="PTHR30026:SF22">
    <property type="entry name" value="OUTER MEMBRANE EFFLUX PROTEIN"/>
    <property type="match status" value="1"/>
</dbReference>
<proteinExistence type="inferred from homology"/>
<keyword evidence="4" id="KW-1134">Transmembrane beta strand</keyword>
<dbReference type="EMBL" id="JBHLTM010000075">
    <property type="protein sequence ID" value="MFC0686784.1"/>
    <property type="molecule type" value="Genomic_DNA"/>
</dbReference>
<evidence type="ECO:0000313" key="8">
    <source>
        <dbReference type="EMBL" id="MFC0686784.1"/>
    </source>
</evidence>
<organism evidence="8 9">
    <name type="scientific">Novosphingobium clariflavum</name>
    <dbReference type="NCBI Taxonomy" id="2029884"/>
    <lineage>
        <taxon>Bacteria</taxon>
        <taxon>Pseudomonadati</taxon>
        <taxon>Pseudomonadota</taxon>
        <taxon>Alphaproteobacteria</taxon>
        <taxon>Sphingomonadales</taxon>
        <taxon>Sphingomonadaceae</taxon>
        <taxon>Novosphingobium</taxon>
    </lineage>
</organism>
<dbReference type="InterPro" id="IPR010130">
    <property type="entry name" value="T1SS_OMP_TolC"/>
</dbReference>
<protein>
    <submittedName>
        <fullName evidence="8">TolC family outer membrane protein</fullName>
    </submittedName>
</protein>
<evidence type="ECO:0000313" key="9">
    <source>
        <dbReference type="Proteomes" id="UP001589858"/>
    </source>
</evidence>
<evidence type="ECO:0000256" key="2">
    <source>
        <dbReference type="ARBA" id="ARBA00007613"/>
    </source>
</evidence>
<reference evidence="8 9" key="1">
    <citation type="submission" date="2024-09" db="EMBL/GenBank/DDBJ databases">
        <authorList>
            <person name="Sun Q."/>
            <person name="Mori K."/>
        </authorList>
    </citation>
    <scope>NUCLEOTIDE SEQUENCE [LARGE SCALE GENOMIC DNA]</scope>
    <source>
        <strain evidence="8 9">CICC 11035S</strain>
    </source>
</reference>
<evidence type="ECO:0000256" key="1">
    <source>
        <dbReference type="ARBA" id="ARBA00004442"/>
    </source>
</evidence>